<sequence>MVAFPFMGLPKPALGVLINQYKPQELVKVALCSKEAETDVKSLYRSQPGTRIILKFYRKTASIGVLFERKEICLFFVTDKNRGQFSREMEIGGVEFPIKRGKFRRMDVYSMDKLGTLKTLSLFVTSIFEIPIHELIVGNHSLDLVTWILERQEKIEDVNILQNMSNSDLEIVLDKLRLSNTLDLGLRPKNDFRYDFGKFPNLLKLTSHHSNWVTIPCLCDMKSVIRIEIKRSSFNNQEANEYLKSWIAGANPKLKEIHFDMEPPQNMDLIMEGIDVPRDRNAYLFFYYGASKRCSFKTHVFLKSVNDREAAIPFSRPMSPRWRIKEFALYVWPDYLDYPFPRDRD</sequence>
<accession>A0A1I7UFK7</accession>
<dbReference type="Pfam" id="PF07735">
    <property type="entry name" value="FBA_2"/>
    <property type="match status" value="1"/>
</dbReference>
<dbReference type="PANTHER" id="PTHR21503:SF53">
    <property type="entry name" value="F-BOX ASSOCIATED DOMAIN-CONTAINING PROTEIN-RELATED"/>
    <property type="match status" value="1"/>
</dbReference>
<dbReference type="AlphaFoldDB" id="A0A1I7UFK7"/>
<organism evidence="2 3">
    <name type="scientific">Caenorhabditis tropicalis</name>
    <dbReference type="NCBI Taxonomy" id="1561998"/>
    <lineage>
        <taxon>Eukaryota</taxon>
        <taxon>Metazoa</taxon>
        <taxon>Ecdysozoa</taxon>
        <taxon>Nematoda</taxon>
        <taxon>Chromadorea</taxon>
        <taxon>Rhabditida</taxon>
        <taxon>Rhabditina</taxon>
        <taxon>Rhabditomorpha</taxon>
        <taxon>Rhabditoidea</taxon>
        <taxon>Rhabditidae</taxon>
        <taxon>Peloderinae</taxon>
        <taxon>Caenorhabditis</taxon>
    </lineage>
</organism>
<dbReference type="PANTHER" id="PTHR21503">
    <property type="entry name" value="F-BOX-CONTAINING HYPOTHETICAL PROTEIN C.ELEGANS"/>
    <property type="match status" value="1"/>
</dbReference>
<name>A0A1I7UFK7_9PELO</name>
<evidence type="ECO:0000313" key="3">
    <source>
        <dbReference type="WBParaSite" id="Csp11.Scaffold629.g8825.t1"/>
    </source>
</evidence>
<evidence type="ECO:0000313" key="2">
    <source>
        <dbReference type="Proteomes" id="UP000095282"/>
    </source>
</evidence>
<reference evidence="3" key="1">
    <citation type="submission" date="2016-11" db="UniProtKB">
        <authorList>
            <consortium name="WormBaseParasite"/>
        </authorList>
    </citation>
    <scope>IDENTIFICATION</scope>
</reference>
<dbReference type="WBParaSite" id="Csp11.Scaffold629.g8825.t1">
    <property type="protein sequence ID" value="Csp11.Scaffold629.g8825.t1"/>
    <property type="gene ID" value="Csp11.Scaffold629.g8825"/>
</dbReference>
<feature type="domain" description="Sdz-33 F-box" evidence="1">
    <location>
        <begin position="201"/>
        <end position="258"/>
    </location>
</feature>
<dbReference type="InterPro" id="IPR012885">
    <property type="entry name" value="F-box_Sdz-33"/>
</dbReference>
<keyword evidence="2" id="KW-1185">Reference proteome</keyword>
<proteinExistence type="predicted"/>
<evidence type="ECO:0000259" key="1">
    <source>
        <dbReference type="Pfam" id="PF07735"/>
    </source>
</evidence>
<dbReference type="Proteomes" id="UP000095282">
    <property type="component" value="Unplaced"/>
</dbReference>
<protein>
    <submittedName>
        <fullName evidence="3">FBA_2 domain-containing protein</fullName>
    </submittedName>
</protein>